<dbReference type="Proteomes" id="UP000008631">
    <property type="component" value="Chromosome"/>
</dbReference>
<protein>
    <submittedName>
        <fullName evidence="2">Tetratricopeptide TPR_1 repeat-containing protein</fullName>
    </submittedName>
</protein>
<evidence type="ECO:0000313" key="2">
    <source>
        <dbReference type="EMBL" id="ADV62105.1"/>
    </source>
</evidence>
<dbReference type="eggNOG" id="COG4783">
    <property type="taxonomic scope" value="Bacteria"/>
</dbReference>
<dbReference type="STRING" id="575540.Isop_1520"/>
<feature type="repeat" description="TPR" evidence="1">
    <location>
        <begin position="1257"/>
        <end position="1290"/>
    </location>
</feature>
<feature type="repeat" description="TPR" evidence="1">
    <location>
        <begin position="34"/>
        <end position="67"/>
    </location>
</feature>
<organism evidence="2 3">
    <name type="scientific">Isosphaera pallida (strain ATCC 43644 / DSM 9630 / IS1B)</name>
    <dbReference type="NCBI Taxonomy" id="575540"/>
    <lineage>
        <taxon>Bacteria</taxon>
        <taxon>Pseudomonadati</taxon>
        <taxon>Planctomycetota</taxon>
        <taxon>Planctomycetia</taxon>
        <taxon>Isosphaerales</taxon>
        <taxon>Isosphaeraceae</taxon>
        <taxon>Isosphaera</taxon>
    </lineage>
</organism>
<dbReference type="Pfam" id="PF14559">
    <property type="entry name" value="TPR_19"/>
    <property type="match status" value="1"/>
</dbReference>
<dbReference type="EMBL" id="CP002353">
    <property type="protein sequence ID" value="ADV62105.1"/>
    <property type="molecule type" value="Genomic_DNA"/>
</dbReference>
<dbReference type="InParanoid" id="E8QYW8"/>
<evidence type="ECO:0000256" key="1">
    <source>
        <dbReference type="PROSITE-ProRule" id="PRU00339"/>
    </source>
</evidence>
<dbReference type="InterPro" id="IPR019734">
    <property type="entry name" value="TPR_rpt"/>
</dbReference>
<reference evidence="2 3" key="2">
    <citation type="journal article" date="2011" name="Stand. Genomic Sci.">
        <title>Complete genome sequence of Isosphaera pallida type strain (IS1B).</title>
        <authorList>
            <consortium name="US DOE Joint Genome Institute (JGI-PGF)"/>
            <person name="Goker M."/>
            <person name="Cleland D."/>
            <person name="Saunders E."/>
            <person name="Lapidus A."/>
            <person name="Nolan M."/>
            <person name="Lucas S."/>
            <person name="Hammon N."/>
            <person name="Deshpande S."/>
            <person name="Cheng J.F."/>
            <person name="Tapia R."/>
            <person name="Han C."/>
            <person name="Goodwin L."/>
            <person name="Pitluck S."/>
            <person name="Liolios K."/>
            <person name="Pagani I."/>
            <person name="Ivanova N."/>
            <person name="Mavromatis K."/>
            <person name="Pati A."/>
            <person name="Chen A."/>
            <person name="Palaniappan K."/>
            <person name="Land M."/>
            <person name="Hauser L."/>
            <person name="Chang Y.J."/>
            <person name="Jeffries C.D."/>
            <person name="Detter J.C."/>
            <person name="Beck B."/>
            <person name="Woyke T."/>
            <person name="Bristow J."/>
            <person name="Eisen J.A."/>
            <person name="Markowitz V."/>
            <person name="Hugenholtz P."/>
            <person name="Kyrpides N.C."/>
            <person name="Klenk H.P."/>
        </authorList>
    </citation>
    <scope>NUCLEOTIDE SEQUENCE [LARGE SCALE GENOMIC DNA]</scope>
    <source>
        <strain evidence="3">ATCC 43644 / DSM 9630 / IS1B</strain>
    </source>
</reference>
<dbReference type="HOGENOM" id="CLU_246586_0_0_0"/>
<gene>
    <name evidence="2" type="ordered locus">Isop_1520</name>
</gene>
<dbReference type="OrthoDB" id="220004at2"/>
<proteinExistence type="predicted"/>
<dbReference type="PANTHER" id="PTHR12558">
    <property type="entry name" value="CELL DIVISION CYCLE 16,23,27"/>
    <property type="match status" value="1"/>
</dbReference>
<reference key="1">
    <citation type="submission" date="2010-11" db="EMBL/GenBank/DDBJ databases">
        <title>The complete sequence of chromosome of Isophaera pallida ATCC 43644.</title>
        <authorList>
            <consortium name="US DOE Joint Genome Institute (JGI-PGF)"/>
            <person name="Lucas S."/>
            <person name="Copeland A."/>
            <person name="Lapidus A."/>
            <person name="Bruce D."/>
            <person name="Goodwin L."/>
            <person name="Pitluck S."/>
            <person name="Kyrpides N."/>
            <person name="Mavromatis K."/>
            <person name="Pagani I."/>
            <person name="Ivanova N."/>
            <person name="Saunders E."/>
            <person name="Brettin T."/>
            <person name="Detter J.C."/>
            <person name="Han C."/>
            <person name="Tapia R."/>
            <person name="Land M."/>
            <person name="Hauser L."/>
            <person name="Markowitz V."/>
            <person name="Cheng J.-F."/>
            <person name="Hugenholtz P."/>
            <person name="Woyke T."/>
            <person name="Wu D."/>
            <person name="Eisen J.A."/>
        </authorList>
    </citation>
    <scope>NUCLEOTIDE SEQUENCE</scope>
    <source>
        <strain>ATCC 43644</strain>
    </source>
</reference>
<dbReference type="RefSeq" id="WP_013564393.1">
    <property type="nucleotide sequence ID" value="NC_014962.1"/>
</dbReference>
<evidence type="ECO:0000313" key="3">
    <source>
        <dbReference type="Proteomes" id="UP000008631"/>
    </source>
</evidence>
<dbReference type="Pfam" id="PF13432">
    <property type="entry name" value="TPR_16"/>
    <property type="match status" value="4"/>
</dbReference>
<name>E8QYW8_ISOPI</name>
<accession>E8QYW8</accession>
<dbReference type="eggNOG" id="COG0457">
    <property type="taxonomic scope" value="Bacteria"/>
</dbReference>
<keyword evidence="1" id="KW-0802">TPR repeat</keyword>
<dbReference type="Gene3D" id="1.25.40.10">
    <property type="entry name" value="Tetratricopeptide repeat domain"/>
    <property type="match status" value="5"/>
</dbReference>
<dbReference type="PANTHER" id="PTHR12558:SF33">
    <property type="entry name" value="BLL7664 PROTEIN"/>
    <property type="match status" value="1"/>
</dbReference>
<dbReference type="PROSITE" id="PS50005">
    <property type="entry name" value="TPR"/>
    <property type="match status" value="2"/>
</dbReference>
<dbReference type="InterPro" id="IPR011990">
    <property type="entry name" value="TPR-like_helical_dom_sf"/>
</dbReference>
<dbReference type="KEGG" id="ipa:Isop_1520"/>
<dbReference type="SMART" id="SM00028">
    <property type="entry name" value="TPR"/>
    <property type="match status" value="7"/>
</dbReference>
<sequence>MTVRWKPLLILSGVFVVIAAIGLLAFSYSMNSGAQDLVELARAAKASGQLNEAVIHYRRALQREPRAAAIHWELAQVQAEQVAGLSGSAREQALADWRGTLVEAATYDRGMLEPRLALLRLALERGEMSEAGRWADEVAALAPEQPEAAYVRGLMAVEADNAQLAKARECLAILEQSQPRLPRADWLAYKIAERTSPAEAAEVLKRVRAAVEPDKLAIPDRLALIRLRALDLGKAEDPEDQLIRADRLRQTIHHLIDRHPMTPLILHQVNVVVEEAQRRLKQLLVARPELANQAKPHLEALEADLTALFETALADGGDNPDLRILQIHADHLMFKGDREGSLQTVKRALALPSAGNPNLGRSVLFLKETAVKAALSDPSDPDRFNKASFYLNDLIASEDPYFQGMGHLFQGAIDLERSGLATGTADRADTEAAKLRDKATVHLREAVARLPKLATAQALYGIALILGNEPALGRQHLANAYELGNLEVRYQLWAAFAMVQTGYPEEAERIAQGLRQGIETRVLPESLRKTILMLEGEIAQARKTPEQLRVAYAKFQEAIQAGQELTPALKVRLAQIQIVLGRTDVGLGMIEDLRKDGRGGAAAEKLAVLTLLEQQRRDEAYQTLDEARRRYPDDEDLVALHSALKIRDGKAEEADALLAEFLETHPTSVKIAQTRAQVLADQLNRRHQARALLAETANRSKASGPLAQLALMDLADGDLAAVESHIAEMRKRWPDSAAADLLASQLALVRGDRAEVSRLLAEAVRKDPTNKIALYWKANLDLAGGARDDAQEALNQLASADLTKEIEPGLSLSKAAELSLARAAAREGNLDEALDRLRELIREDENHQGHGRLSRRARWQIVTLHVAKNEVNEAFKQTQAILNDPINPPQPEDRLQAARVFRDLKRPAEAVAQLDLVLKDQPGRIDALVSKALCLHDLQKDHEGAEVIRRAIADHPQAPADLYGMLAAFENLLPPAETRAERIARILDEGLAREPNNPDLIRAKVQSLALAQGPDQAIEYLKQRAAENPDGIANRLLVAALRERQRFDEADQLVGRLRQRQPRDRSLALESIQLAEIRSRQALEQGDLEQADALMETTRERIEEARRAFPEAVEFVEAACELALRRGRPDQAMQLSQQLDKLDPTSMGGPLTRAQVYLEQGQSVLAVEQMEEALKRNPRRLDLRIRMGELLLDLGRPAETLTQADWVLKRVPNHGVATILKARALTALTASAEKAAANRREAIALLSNLVQARPRLVEAAQRLAELHLIEGRRDDAVKVIETTLQANPNDAAAVGQLVQVLTAPLQDQPVGKAELARAEGIAESAAQNDPEGRIALAVSIGYAKSRRLDEAILWADRAVQVERPSTFAWLHLAGLLLSRAELTPDHPQARSGLEQAAHLYAQALARQPNLIEAANNRAWILHRHLGRHQEAMEVVDALTRRIDPSLLPPAFFDTVGAIQEALGRTEEAERSYARGLERLPNEPVLNFHLGRLLANDPSRTQTALEHLRRAQAGQARLKPDMKRELDALLARLGG</sequence>
<dbReference type="SUPFAM" id="SSF48452">
    <property type="entry name" value="TPR-like"/>
    <property type="match status" value="7"/>
</dbReference>
<keyword evidence="3" id="KW-1185">Reference proteome</keyword>